<name>A0A2H3CI88_ARMGA</name>
<reference evidence="2" key="1">
    <citation type="journal article" date="2017" name="Nat. Ecol. Evol.">
        <title>Genome expansion and lineage-specific genetic innovations in the forest pathogenic fungi Armillaria.</title>
        <authorList>
            <person name="Sipos G."/>
            <person name="Prasanna A.N."/>
            <person name="Walter M.C."/>
            <person name="O'Connor E."/>
            <person name="Balint B."/>
            <person name="Krizsan K."/>
            <person name="Kiss B."/>
            <person name="Hess J."/>
            <person name="Varga T."/>
            <person name="Slot J."/>
            <person name="Riley R."/>
            <person name="Boka B."/>
            <person name="Rigling D."/>
            <person name="Barry K."/>
            <person name="Lee J."/>
            <person name="Mihaltcheva S."/>
            <person name="LaButti K."/>
            <person name="Lipzen A."/>
            <person name="Waldron R."/>
            <person name="Moloney N.M."/>
            <person name="Sperisen C."/>
            <person name="Kredics L."/>
            <person name="Vagvoelgyi C."/>
            <person name="Patrignani A."/>
            <person name="Fitzpatrick D."/>
            <person name="Nagy I."/>
            <person name="Doyle S."/>
            <person name="Anderson J.B."/>
            <person name="Grigoriev I.V."/>
            <person name="Gueldener U."/>
            <person name="Muensterkoetter M."/>
            <person name="Nagy L.G."/>
        </authorList>
    </citation>
    <scope>NUCLEOTIDE SEQUENCE [LARGE SCALE GENOMIC DNA]</scope>
    <source>
        <strain evidence="2">Ar21-2</strain>
    </source>
</reference>
<dbReference type="AlphaFoldDB" id="A0A2H3CI88"/>
<evidence type="ECO:0000313" key="2">
    <source>
        <dbReference type="Proteomes" id="UP000217790"/>
    </source>
</evidence>
<dbReference type="EMBL" id="KZ293735">
    <property type="protein sequence ID" value="PBK81064.1"/>
    <property type="molecule type" value="Genomic_DNA"/>
</dbReference>
<dbReference type="InParanoid" id="A0A2H3CI88"/>
<proteinExistence type="predicted"/>
<organism evidence="1 2">
    <name type="scientific">Armillaria gallica</name>
    <name type="common">Bulbous honey fungus</name>
    <name type="synonym">Armillaria bulbosa</name>
    <dbReference type="NCBI Taxonomy" id="47427"/>
    <lineage>
        <taxon>Eukaryota</taxon>
        <taxon>Fungi</taxon>
        <taxon>Dikarya</taxon>
        <taxon>Basidiomycota</taxon>
        <taxon>Agaricomycotina</taxon>
        <taxon>Agaricomycetes</taxon>
        <taxon>Agaricomycetidae</taxon>
        <taxon>Agaricales</taxon>
        <taxon>Marasmiineae</taxon>
        <taxon>Physalacriaceae</taxon>
        <taxon>Armillaria</taxon>
    </lineage>
</organism>
<sequence length="112" mass="12341">MISSCASATVFLKLTSNASSSGNNHASLINISFHDDPSHINDNTCASTRLTLTYWVTMRCSGYPIVWIFSPVHENAVTLLAGYKACHFSAITEQSTICLRIEHFLLVFSVEL</sequence>
<keyword evidence="2" id="KW-1185">Reference proteome</keyword>
<protein>
    <submittedName>
        <fullName evidence="1">Uncharacterized protein</fullName>
    </submittedName>
</protein>
<gene>
    <name evidence="1" type="ORF">ARMGADRAFT_1039560</name>
</gene>
<evidence type="ECO:0000313" key="1">
    <source>
        <dbReference type="EMBL" id="PBK81064.1"/>
    </source>
</evidence>
<accession>A0A2H3CI88</accession>
<dbReference type="Proteomes" id="UP000217790">
    <property type="component" value="Unassembled WGS sequence"/>
</dbReference>